<dbReference type="PANTHER" id="PTHR33710:SF13">
    <property type="entry name" value="ENDONUCLEASE_EXONUCLEASE_PHOSPHATASE FAMILY PROTEIN"/>
    <property type="match status" value="1"/>
</dbReference>
<sequence>MVDSSNQCIIGDLVIKNDSKWRVAGVYANKDCCIRRELWEKLGFNSSVEYPMIIAGDFNCLTSREDKKGGKRFSYSQGSKEMESFFANNDYHEVNFIGPRFTWCNNKIGGARILERLDRCFFNTYALSLSSPLIVNQLARIASDHCPLVLNIINSKFQSVKSIKFEDVWISYPAALKVVKKAWSINYQGSHAHILNSKFKRTLRSLFFLSKAKKVNLSSSKDKLMKEILEIQNFEAEKGHLSDEECWRLKAKVLELNSIMARLNTWWKQRAKTK</sequence>
<organism evidence="1 2">
    <name type="scientific">Dendrobium nobile</name>
    <name type="common">Orchid</name>
    <dbReference type="NCBI Taxonomy" id="94219"/>
    <lineage>
        <taxon>Eukaryota</taxon>
        <taxon>Viridiplantae</taxon>
        <taxon>Streptophyta</taxon>
        <taxon>Embryophyta</taxon>
        <taxon>Tracheophyta</taxon>
        <taxon>Spermatophyta</taxon>
        <taxon>Magnoliopsida</taxon>
        <taxon>Liliopsida</taxon>
        <taxon>Asparagales</taxon>
        <taxon>Orchidaceae</taxon>
        <taxon>Epidendroideae</taxon>
        <taxon>Malaxideae</taxon>
        <taxon>Dendrobiinae</taxon>
        <taxon>Dendrobium</taxon>
    </lineage>
</organism>
<dbReference type="InterPro" id="IPR036691">
    <property type="entry name" value="Endo/exonu/phosph_ase_sf"/>
</dbReference>
<gene>
    <name evidence="1" type="ORF">KFK09_001784</name>
</gene>
<keyword evidence="2" id="KW-1185">Reference proteome</keyword>
<dbReference type="AlphaFoldDB" id="A0A8T3C8C7"/>
<dbReference type="SUPFAM" id="SSF56219">
    <property type="entry name" value="DNase I-like"/>
    <property type="match status" value="1"/>
</dbReference>
<accession>A0A8T3C8C7</accession>
<evidence type="ECO:0000313" key="1">
    <source>
        <dbReference type="EMBL" id="KAI0529237.1"/>
    </source>
</evidence>
<dbReference type="EMBL" id="JAGYWB010000002">
    <property type="protein sequence ID" value="KAI0529237.1"/>
    <property type="molecule type" value="Genomic_DNA"/>
</dbReference>
<dbReference type="Gene3D" id="3.60.10.10">
    <property type="entry name" value="Endonuclease/exonuclease/phosphatase"/>
    <property type="match status" value="1"/>
</dbReference>
<dbReference type="Proteomes" id="UP000829196">
    <property type="component" value="Unassembled WGS sequence"/>
</dbReference>
<evidence type="ECO:0008006" key="3">
    <source>
        <dbReference type="Google" id="ProtNLM"/>
    </source>
</evidence>
<protein>
    <recommendedName>
        <fullName evidence="3">Endonuclease/exonuclease/phosphatase domain-containing protein</fullName>
    </recommendedName>
</protein>
<dbReference type="PANTHER" id="PTHR33710">
    <property type="entry name" value="BNAC02G09200D PROTEIN"/>
    <property type="match status" value="1"/>
</dbReference>
<evidence type="ECO:0000313" key="2">
    <source>
        <dbReference type="Proteomes" id="UP000829196"/>
    </source>
</evidence>
<proteinExistence type="predicted"/>
<name>A0A8T3C8C7_DENNO</name>
<dbReference type="OrthoDB" id="1935089at2759"/>
<reference evidence="1" key="1">
    <citation type="journal article" date="2022" name="Front. Genet.">
        <title>Chromosome-Scale Assembly of the Dendrobium nobile Genome Provides Insights Into the Molecular Mechanism of the Biosynthesis of the Medicinal Active Ingredient of Dendrobium.</title>
        <authorList>
            <person name="Xu Q."/>
            <person name="Niu S.-C."/>
            <person name="Li K.-L."/>
            <person name="Zheng P.-J."/>
            <person name="Zhang X.-J."/>
            <person name="Jia Y."/>
            <person name="Liu Y."/>
            <person name="Niu Y.-X."/>
            <person name="Yu L.-H."/>
            <person name="Chen D.-F."/>
            <person name="Zhang G.-Q."/>
        </authorList>
    </citation>
    <scope>NUCLEOTIDE SEQUENCE</scope>
    <source>
        <tissue evidence="1">Leaf</tissue>
    </source>
</reference>
<comment type="caution">
    <text evidence="1">The sequence shown here is derived from an EMBL/GenBank/DDBJ whole genome shotgun (WGS) entry which is preliminary data.</text>
</comment>